<feature type="region of interest" description="Disordered" evidence="1">
    <location>
        <begin position="154"/>
        <end position="186"/>
    </location>
</feature>
<name>A0AAD5YPR7_9AGAR</name>
<dbReference type="Pfam" id="PF02992">
    <property type="entry name" value="Transposase_21"/>
    <property type="match status" value="1"/>
</dbReference>
<comment type="caution">
    <text evidence="2">The sequence shown here is derived from an EMBL/GenBank/DDBJ whole genome shotgun (WGS) entry which is preliminary data.</text>
</comment>
<sequence length="929" mass="105165">MPHDTKGKSKQSSKKDPRHCDCPKCVYNTEPIPYTTWLRHQCQLEREVEQLGEIQAGASRSTQASGSGLGLQSSRDQGEAQSTWSRFHEPDRGDNEHTESDGGHSEHEEIFEEMDTFESLNAHLLSPTGPPSPAGHPVTIIPPPSPTPFIPPAPTSLPPDNNASEQLGGTEPVDQGGEEFTDDAEPETRIHISREDKRITDRYIAALKNAKLDDSGLTLQDIQRLRNPPANAKDLSADPSLKYSLKYYLDTLNASNDTFTSVIKTSSEIQEEQGTDLEFLSHWQTKNRIMDMASIATIKHHMCPEGCIAYTGPLKDLEQCPTCGTSRWNPQKLRRGTKAPAQTFTTITLGTQLQALYSTPEIAQQMRYRRDKTHDIQENIPPSPQNPNGPPAPDRLEDYVHGSDYLQAVHEGEINDNDILLMLSLDGAQLYEHRPSDCWMYIWVVLELGPDRRYKKTHVLPGGFIPGPNKPKHLDSFLFPSLYHIAALQNEGLKIWDASMSQFRLARPVVYLATADAPGMVYLSGLVGHSGARGCRNYCEVKWRHKPNGSHYYPNLHLPDNYHSNQSPNFPEIYHTNLRRVLKSSNDFETVRKETGISKASLFSGFFMPLGVPGVFPLDIMHLLALNIPDLLIGLWRGTLKCDTKAGDDIKSWDWVVLKDTRDNKVWTAHGKRVAELSKCLPSSYDRPPRNPAEKLNSGYKASEFMVYLYGYLPALLEGILPTPYLQNFYKLVRGVRLVSQHSPSIQNLREAHKCFIEFLTTFEQIYVQRKISRMHYVRQCLHTLWHLAPETMRLGPPGIYAQWTMERLIGIMGGKIALHSDPYENLTEIGKEICAVNSLFCKYPSLDRSNHPLPHTARPLAHGYTLLHPHEKTHFRIEHPAEQAAYNEYLQRIHFNITETTCTRHARLLLPNGQKVRTAWKEDQRADS</sequence>
<dbReference type="PANTHER" id="PTHR46579">
    <property type="entry name" value="F5/8 TYPE C DOMAIN-CONTAINING PROTEIN-RELATED"/>
    <property type="match status" value="1"/>
</dbReference>
<feature type="region of interest" description="Disordered" evidence="1">
    <location>
        <begin position="53"/>
        <end position="106"/>
    </location>
</feature>
<feature type="region of interest" description="Disordered" evidence="1">
    <location>
        <begin position="1"/>
        <end position="24"/>
    </location>
</feature>
<feature type="compositionally biased region" description="Basic and acidic residues" evidence="1">
    <location>
        <begin position="1"/>
        <end position="22"/>
    </location>
</feature>
<evidence type="ECO:0000313" key="3">
    <source>
        <dbReference type="Proteomes" id="UP001213000"/>
    </source>
</evidence>
<gene>
    <name evidence="2" type="ORF">NP233_g12702</name>
</gene>
<keyword evidence="3" id="KW-1185">Reference proteome</keyword>
<dbReference type="Proteomes" id="UP001213000">
    <property type="component" value="Unassembled WGS sequence"/>
</dbReference>
<proteinExistence type="predicted"/>
<evidence type="ECO:0000313" key="2">
    <source>
        <dbReference type="EMBL" id="KAJ3553191.1"/>
    </source>
</evidence>
<protein>
    <recommendedName>
        <fullName evidence="4">Transposase family Tnp2 protein</fullName>
    </recommendedName>
</protein>
<dbReference type="PANTHER" id="PTHR46579:SF1">
    <property type="entry name" value="F5_8 TYPE C DOMAIN-CONTAINING PROTEIN"/>
    <property type="match status" value="1"/>
</dbReference>
<feature type="compositionally biased region" description="Pro residues" evidence="1">
    <location>
        <begin position="381"/>
        <end position="393"/>
    </location>
</feature>
<dbReference type="EMBL" id="JANIEX010001947">
    <property type="protein sequence ID" value="KAJ3553191.1"/>
    <property type="molecule type" value="Genomic_DNA"/>
</dbReference>
<feature type="compositionally biased region" description="Basic and acidic residues" evidence="1">
    <location>
        <begin position="86"/>
        <end position="106"/>
    </location>
</feature>
<feature type="region of interest" description="Disordered" evidence="1">
    <location>
        <begin position="376"/>
        <end position="397"/>
    </location>
</feature>
<evidence type="ECO:0008006" key="4">
    <source>
        <dbReference type="Google" id="ProtNLM"/>
    </source>
</evidence>
<evidence type="ECO:0000256" key="1">
    <source>
        <dbReference type="SAM" id="MobiDB-lite"/>
    </source>
</evidence>
<accession>A0AAD5YPR7</accession>
<reference evidence="2" key="1">
    <citation type="submission" date="2022-07" db="EMBL/GenBank/DDBJ databases">
        <title>Genome Sequence of Leucocoprinus birnbaumii.</title>
        <authorList>
            <person name="Buettner E."/>
        </authorList>
    </citation>
    <scope>NUCLEOTIDE SEQUENCE</scope>
    <source>
        <strain evidence="2">VT141</strain>
    </source>
</reference>
<dbReference type="AlphaFoldDB" id="A0AAD5YPR7"/>
<organism evidence="2 3">
    <name type="scientific">Leucocoprinus birnbaumii</name>
    <dbReference type="NCBI Taxonomy" id="56174"/>
    <lineage>
        <taxon>Eukaryota</taxon>
        <taxon>Fungi</taxon>
        <taxon>Dikarya</taxon>
        <taxon>Basidiomycota</taxon>
        <taxon>Agaricomycotina</taxon>
        <taxon>Agaricomycetes</taxon>
        <taxon>Agaricomycetidae</taxon>
        <taxon>Agaricales</taxon>
        <taxon>Agaricineae</taxon>
        <taxon>Agaricaceae</taxon>
        <taxon>Leucocoprinus</taxon>
    </lineage>
</organism>
<feature type="compositionally biased region" description="Acidic residues" evidence="1">
    <location>
        <begin position="176"/>
        <end position="185"/>
    </location>
</feature>
<dbReference type="InterPro" id="IPR004242">
    <property type="entry name" value="Transposase_21"/>
</dbReference>